<name>A0A8J3SPQ1_9ACTN</name>
<dbReference type="Proteomes" id="UP000634476">
    <property type="component" value="Unassembled WGS sequence"/>
</dbReference>
<organism evidence="3 4">
    <name type="scientific">Planobispora takensis</name>
    <dbReference type="NCBI Taxonomy" id="1367882"/>
    <lineage>
        <taxon>Bacteria</taxon>
        <taxon>Bacillati</taxon>
        <taxon>Actinomycetota</taxon>
        <taxon>Actinomycetes</taxon>
        <taxon>Streptosporangiales</taxon>
        <taxon>Streptosporangiaceae</taxon>
        <taxon>Planobispora</taxon>
    </lineage>
</organism>
<keyword evidence="2" id="KW-0812">Transmembrane</keyword>
<evidence type="ECO:0000256" key="2">
    <source>
        <dbReference type="SAM" id="Phobius"/>
    </source>
</evidence>
<keyword evidence="2" id="KW-1133">Transmembrane helix</keyword>
<sequence length="206" mass="21364">MDSMQRMTGLLVGAVFGAVFVVVNAQSPLNTLTAGLLRVTACLAAVSVLTMWFLAVRSERSAGKPAETTGTTGTAQPAGTARPGKPGMYGRGYLVILVAEVILLYGGLQVLAAWERPVQTNVAWIALVVGVHFIALAPVWKDWAIAVPGTILSLLGVAGLVMVSTGALDWVPFVSGVLSGVVLLTGCVAFGWRIMTATRAQAAQTA</sequence>
<evidence type="ECO:0000313" key="4">
    <source>
        <dbReference type="Proteomes" id="UP000634476"/>
    </source>
</evidence>
<dbReference type="AlphaFoldDB" id="A0A8J3SPQ1"/>
<dbReference type="EMBL" id="BOOK01000001">
    <property type="protein sequence ID" value="GIH98306.1"/>
    <property type="molecule type" value="Genomic_DNA"/>
</dbReference>
<comment type="caution">
    <text evidence="3">The sequence shown here is derived from an EMBL/GenBank/DDBJ whole genome shotgun (WGS) entry which is preliminary data.</text>
</comment>
<gene>
    <name evidence="3" type="ORF">Pta02_03150</name>
</gene>
<feature type="transmembrane region" description="Helical" evidence="2">
    <location>
        <begin position="118"/>
        <end position="136"/>
    </location>
</feature>
<protein>
    <submittedName>
        <fullName evidence="3">Uncharacterized protein</fullName>
    </submittedName>
</protein>
<proteinExistence type="predicted"/>
<feature type="transmembrane region" description="Helical" evidence="2">
    <location>
        <begin position="35"/>
        <end position="55"/>
    </location>
</feature>
<keyword evidence="4" id="KW-1185">Reference proteome</keyword>
<feature type="transmembrane region" description="Helical" evidence="2">
    <location>
        <begin position="143"/>
        <end position="164"/>
    </location>
</feature>
<reference evidence="3" key="1">
    <citation type="submission" date="2021-01" db="EMBL/GenBank/DDBJ databases">
        <title>Whole genome shotgun sequence of Planobispora takensis NBRC 109077.</title>
        <authorList>
            <person name="Komaki H."/>
            <person name="Tamura T."/>
        </authorList>
    </citation>
    <scope>NUCLEOTIDE SEQUENCE</scope>
    <source>
        <strain evidence="3">NBRC 109077</strain>
    </source>
</reference>
<feature type="transmembrane region" description="Helical" evidence="2">
    <location>
        <begin position="92"/>
        <end position="112"/>
    </location>
</feature>
<feature type="region of interest" description="Disordered" evidence="1">
    <location>
        <begin position="63"/>
        <end position="83"/>
    </location>
</feature>
<keyword evidence="2" id="KW-0472">Membrane</keyword>
<evidence type="ECO:0000313" key="3">
    <source>
        <dbReference type="EMBL" id="GIH98306.1"/>
    </source>
</evidence>
<accession>A0A8J3SPQ1</accession>
<evidence type="ECO:0000256" key="1">
    <source>
        <dbReference type="SAM" id="MobiDB-lite"/>
    </source>
</evidence>
<feature type="transmembrane region" description="Helical" evidence="2">
    <location>
        <begin position="170"/>
        <end position="192"/>
    </location>
</feature>